<gene>
    <name evidence="1" type="ORF">GGR03_002279</name>
</gene>
<evidence type="ECO:0000313" key="2">
    <source>
        <dbReference type="Proteomes" id="UP000588647"/>
    </source>
</evidence>
<dbReference type="Proteomes" id="UP000588647">
    <property type="component" value="Unassembled WGS sequence"/>
</dbReference>
<comment type="caution">
    <text evidence="1">The sequence shown here is derived from an EMBL/GenBank/DDBJ whole genome shotgun (WGS) entry which is preliminary data.</text>
</comment>
<dbReference type="EMBL" id="JACIEM010000003">
    <property type="protein sequence ID" value="MBB4003198.1"/>
    <property type="molecule type" value="Genomic_DNA"/>
</dbReference>
<evidence type="ECO:0000313" key="1">
    <source>
        <dbReference type="EMBL" id="MBB4003198.1"/>
    </source>
</evidence>
<accession>A0A7W6MPR0</accession>
<organism evidence="1 2">
    <name type="scientific">Aurantimonas endophytica</name>
    <dbReference type="NCBI Taxonomy" id="1522175"/>
    <lineage>
        <taxon>Bacteria</taxon>
        <taxon>Pseudomonadati</taxon>
        <taxon>Pseudomonadota</taxon>
        <taxon>Alphaproteobacteria</taxon>
        <taxon>Hyphomicrobiales</taxon>
        <taxon>Aurantimonadaceae</taxon>
        <taxon>Aurantimonas</taxon>
    </lineage>
</organism>
<dbReference type="NCBIfam" id="NF041742">
    <property type="entry name" value="WGxxGxxG_fam"/>
    <property type="match status" value="1"/>
</dbReference>
<reference evidence="1 2" key="1">
    <citation type="submission" date="2020-08" db="EMBL/GenBank/DDBJ databases">
        <title>Genomic Encyclopedia of Type Strains, Phase IV (KMG-IV): sequencing the most valuable type-strain genomes for metagenomic binning, comparative biology and taxonomic classification.</title>
        <authorList>
            <person name="Goeker M."/>
        </authorList>
    </citation>
    <scope>NUCLEOTIDE SEQUENCE [LARGE SCALE GENOMIC DNA]</scope>
    <source>
        <strain evidence="1 2">DSM 103570</strain>
    </source>
</reference>
<sequence>MQPTVEVERNDDDEGFDLGWLGLLGLAGLAGLKKPKRETHVVDRTDRPHV</sequence>
<name>A0A7W6MPR0_9HYPH</name>
<dbReference type="NCBIfam" id="NF038039">
    <property type="entry name" value="WGxxGxxG-CTERM"/>
    <property type="match status" value="1"/>
</dbReference>
<dbReference type="AlphaFoldDB" id="A0A7W6MPR0"/>
<protein>
    <submittedName>
        <fullName evidence="1">MYXO-CTERM domain-containing protein</fullName>
    </submittedName>
</protein>
<keyword evidence="2" id="KW-1185">Reference proteome</keyword>
<proteinExistence type="predicted"/>